<comment type="caution">
    <text evidence="1">The sequence shown here is derived from an EMBL/GenBank/DDBJ whole genome shotgun (WGS) entry which is preliminary data.</text>
</comment>
<proteinExistence type="predicted"/>
<dbReference type="Proteomes" id="UP001328107">
    <property type="component" value="Unassembled WGS sequence"/>
</dbReference>
<dbReference type="PANTHER" id="PTHR21525">
    <property type="entry name" value="MOTILE SPERM PROTEIN"/>
    <property type="match status" value="1"/>
</dbReference>
<reference evidence="2" key="1">
    <citation type="submission" date="2022-10" db="EMBL/GenBank/DDBJ databases">
        <title>Genome assembly of Pristionchus species.</title>
        <authorList>
            <person name="Yoshida K."/>
            <person name="Sommer R.J."/>
        </authorList>
    </citation>
    <scope>NUCLEOTIDE SEQUENCE [LARGE SCALE GENOMIC DNA]</scope>
    <source>
        <strain evidence="2">RS5460</strain>
    </source>
</reference>
<organism evidence="1 2">
    <name type="scientific">Pristionchus mayeri</name>
    <dbReference type="NCBI Taxonomy" id="1317129"/>
    <lineage>
        <taxon>Eukaryota</taxon>
        <taxon>Metazoa</taxon>
        <taxon>Ecdysozoa</taxon>
        <taxon>Nematoda</taxon>
        <taxon>Chromadorea</taxon>
        <taxon>Rhabditida</taxon>
        <taxon>Rhabditina</taxon>
        <taxon>Diplogasteromorpha</taxon>
        <taxon>Diplogasteroidea</taxon>
        <taxon>Neodiplogasteridae</taxon>
        <taxon>Pristionchus</taxon>
    </lineage>
</organism>
<name>A0AAN4Z070_9BILA</name>
<protein>
    <submittedName>
        <fullName evidence="1">Uncharacterized protein</fullName>
    </submittedName>
</protein>
<dbReference type="PANTHER" id="PTHR21525:SF9">
    <property type="entry name" value="CHANNEL_COLICIN DOMAIN-CONTAINING PROTEIN"/>
    <property type="match status" value="1"/>
</dbReference>
<gene>
    <name evidence="1" type="ORF">PMAYCL1PPCAC_01636</name>
</gene>
<feature type="non-terminal residue" evidence="1">
    <location>
        <position position="1"/>
    </location>
</feature>
<evidence type="ECO:0000313" key="1">
    <source>
        <dbReference type="EMBL" id="GMR31441.1"/>
    </source>
</evidence>
<accession>A0AAN4Z070</accession>
<dbReference type="AlphaFoldDB" id="A0AAN4Z070"/>
<keyword evidence="2" id="KW-1185">Reference proteome</keyword>
<dbReference type="EMBL" id="BTRK01000001">
    <property type="protein sequence ID" value="GMR31441.1"/>
    <property type="molecule type" value="Genomic_DNA"/>
</dbReference>
<sequence length="134" mass="13824">PIFKHVSGGDWGMRQINEFGEAIYKPSFFGNMVCYIGTALWFGTVAIESVFVLDAMKQDAYEGGIINTVHASSKAIGGWTGASCGASIGAAILSFIPDFGPLVGGIVGGYIGAITGRVVGEAAAIMTVGPTPEF</sequence>
<feature type="non-terminal residue" evidence="1">
    <location>
        <position position="134"/>
    </location>
</feature>
<evidence type="ECO:0000313" key="2">
    <source>
        <dbReference type="Proteomes" id="UP001328107"/>
    </source>
</evidence>